<dbReference type="GO" id="GO:0020037">
    <property type="term" value="F:heme binding"/>
    <property type="evidence" value="ECO:0007669"/>
    <property type="project" value="InterPro"/>
</dbReference>
<dbReference type="OrthoDB" id="1470350at2759"/>
<dbReference type="InterPro" id="IPR036396">
    <property type="entry name" value="Cyt_P450_sf"/>
</dbReference>
<dbReference type="InterPro" id="IPR017972">
    <property type="entry name" value="Cyt_P450_CS"/>
</dbReference>
<dbReference type="SUPFAM" id="SSF48264">
    <property type="entry name" value="Cytochrome P450"/>
    <property type="match status" value="1"/>
</dbReference>
<dbReference type="InterPro" id="IPR053007">
    <property type="entry name" value="CYP450_monoxygenase_sec-met"/>
</dbReference>
<keyword evidence="3 5" id="KW-0479">Metal-binding</keyword>
<evidence type="ECO:0000256" key="5">
    <source>
        <dbReference type="PIRSR" id="PIRSR602403-1"/>
    </source>
</evidence>
<comment type="cofactor">
    <cofactor evidence="1 5">
        <name>heme</name>
        <dbReference type="ChEBI" id="CHEBI:30413"/>
    </cofactor>
</comment>
<dbReference type="PROSITE" id="PS00086">
    <property type="entry name" value="CYTOCHROME_P450"/>
    <property type="match status" value="1"/>
</dbReference>
<dbReference type="InterPro" id="IPR001128">
    <property type="entry name" value="Cyt_P450"/>
</dbReference>
<evidence type="ECO:0000256" key="1">
    <source>
        <dbReference type="ARBA" id="ARBA00001971"/>
    </source>
</evidence>
<gene>
    <name evidence="7" type="ORF">P280DRAFT_398369</name>
</gene>
<proteinExistence type="inferred from homology"/>
<comment type="similarity">
    <text evidence="2 6">Belongs to the cytochrome P450 family.</text>
</comment>
<dbReference type="PANTHER" id="PTHR47582">
    <property type="entry name" value="P450, PUTATIVE (EUROFUNG)-RELATED"/>
    <property type="match status" value="1"/>
</dbReference>
<evidence type="ECO:0000256" key="6">
    <source>
        <dbReference type="RuleBase" id="RU000461"/>
    </source>
</evidence>
<organism evidence="7 8">
    <name type="scientific">Massarina eburnea CBS 473.64</name>
    <dbReference type="NCBI Taxonomy" id="1395130"/>
    <lineage>
        <taxon>Eukaryota</taxon>
        <taxon>Fungi</taxon>
        <taxon>Dikarya</taxon>
        <taxon>Ascomycota</taxon>
        <taxon>Pezizomycotina</taxon>
        <taxon>Dothideomycetes</taxon>
        <taxon>Pleosporomycetidae</taxon>
        <taxon>Pleosporales</taxon>
        <taxon>Massarineae</taxon>
        <taxon>Massarinaceae</taxon>
        <taxon>Massarina</taxon>
    </lineage>
</organism>
<sequence length="463" mass="51806">MLGSPRVYVINDPHLIAAVQRQPKVLTFQAISDNFAHLVCDLTPAALEIQKSETSKWLHDPKAVESPSGTIYKALSPTKSLDEMNRTMVNALQRGAHNWVPSGKESTTTALYSWVRRVVTVAGTEAIYGPMNPYGSAAMRKHFWTYNAGLGRLSMGNSGSFFARDIKKSRAFLAERFIQYFSQGHHLEASGLTRQRFDWYTSRGFSLCDCANFEVGNGIAILSNTVPAAFWHILHIFSDPTVLAACRAEVLQQAVDTKDPEGIVRTLDITALKKSCPALQSAFKEAMRVHSTAVGMRGVVQDHILDGKYLLKRGMMVWMPATVQHFDRERWGADAAEYHHDRFTDRTRPRVNNIFFRAFGGGATLCPGRHFAMNEILTLTAMLLLRFELQPTSGAWVIPTTVNTGMTQLMAGPDFDVEVNIRRKSDDEGVKWAWKLSESDHETFAGSDEDRLDELDEKKTGML</sequence>
<name>A0A6A6S0V3_9PLEO</name>
<keyword evidence="4 5" id="KW-0408">Iron</keyword>
<dbReference type="PRINTS" id="PR00465">
    <property type="entry name" value="EP450IV"/>
</dbReference>
<dbReference type="GO" id="GO:0016705">
    <property type="term" value="F:oxidoreductase activity, acting on paired donors, with incorporation or reduction of molecular oxygen"/>
    <property type="evidence" value="ECO:0007669"/>
    <property type="project" value="InterPro"/>
</dbReference>
<keyword evidence="8" id="KW-1185">Reference proteome</keyword>
<dbReference type="GO" id="GO:0004497">
    <property type="term" value="F:monooxygenase activity"/>
    <property type="evidence" value="ECO:0007669"/>
    <property type="project" value="UniProtKB-KW"/>
</dbReference>
<dbReference type="Gene3D" id="1.10.630.10">
    <property type="entry name" value="Cytochrome P450"/>
    <property type="match status" value="1"/>
</dbReference>
<evidence type="ECO:0000256" key="2">
    <source>
        <dbReference type="ARBA" id="ARBA00010617"/>
    </source>
</evidence>
<dbReference type="CDD" id="cd11040">
    <property type="entry name" value="CYP7_CYP8-like"/>
    <property type="match status" value="1"/>
</dbReference>
<dbReference type="AlphaFoldDB" id="A0A6A6S0V3"/>
<evidence type="ECO:0000256" key="4">
    <source>
        <dbReference type="ARBA" id="ARBA00023004"/>
    </source>
</evidence>
<keyword evidence="6" id="KW-0560">Oxidoreductase</keyword>
<dbReference type="Proteomes" id="UP000799753">
    <property type="component" value="Unassembled WGS sequence"/>
</dbReference>
<keyword evidence="5 6" id="KW-0349">Heme</keyword>
<dbReference type="GO" id="GO:0005506">
    <property type="term" value="F:iron ion binding"/>
    <property type="evidence" value="ECO:0007669"/>
    <property type="project" value="InterPro"/>
</dbReference>
<protein>
    <submittedName>
        <fullName evidence="7">Cytochrome P450</fullName>
    </submittedName>
</protein>
<evidence type="ECO:0000313" key="7">
    <source>
        <dbReference type="EMBL" id="KAF2641135.1"/>
    </source>
</evidence>
<evidence type="ECO:0000256" key="3">
    <source>
        <dbReference type="ARBA" id="ARBA00022723"/>
    </source>
</evidence>
<accession>A0A6A6S0V3</accession>
<dbReference type="Pfam" id="PF00067">
    <property type="entry name" value="p450"/>
    <property type="match status" value="1"/>
</dbReference>
<dbReference type="PANTHER" id="PTHR47582:SF1">
    <property type="entry name" value="P450, PUTATIVE (EUROFUNG)-RELATED"/>
    <property type="match status" value="1"/>
</dbReference>
<evidence type="ECO:0000313" key="8">
    <source>
        <dbReference type="Proteomes" id="UP000799753"/>
    </source>
</evidence>
<feature type="binding site" description="axial binding residue" evidence="5">
    <location>
        <position position="366"/>
    </location>
    <ligand>
        <name>heme</name>
        <dbReference type="ChEBI" id="CHEBI:30413"/>
    </ligand>
    <ligandPart>
        <name>Fe</name>
        <dbReference type="ChEBI" id="CHEBI:18248"/>
    </ligandPart>
</feature>
<reference evidence="7" key="1">
    <citation type="journal article" date="2020" name="Stud. Mycol.">
        <title>101 Dothideomycetes genomes: a test case for predicting lifestyles and emergence of pathogens.</title>
        <authorList>
            <person name="Haridas S."/>
            <person name="Albert R."/>
            <person name="Binder M."/>
            <person name="Bloem J."/>
            <person name="Labutti K."/>
            <person name="Salamov A."/>
            <person name="Andreopoulos B."/>
            <person name="Baker S."/>
            <person name="Barry K."/>
            <person name="Bills G."/>
            <person name="Bluhm B."/>
            <person name="Cannon C."/>
            <person name="Castanera R."/>
            <person name="Culley D."/>
            <person name="Daum C."/>
            <person name="Ezra D."/>
            <person name="Gonzalez J."/>
            <person name="Henrissat B."/>
            <person name="Kuo A."/>
            <person name="Liang C."/>
            <person name="Lipzen A."/>
            <person name="Lutzoni F."/>
            <person name="Magnuson J."/>
            <person name="Mondo S."/>
            <person name="Nolan M."/>
            <person name="Ohm R."/>
            <person name="Pangilinan J."/>
            <person name="Park H.-J."/>
            <person name="Ramirez L."/>
            <person name="Alfaro M."/>
            <person name="Sun H."/>
            <person name="Tritt A."/>
            <person name="Yoshinaga Y."/>
            <person name="Zwiers L.-H."/>
            <person name="Turgeon B."/>
            <person name="Goodwin S."/>
            <person name="Spatafora J."/>
            <person name="Crous P."/>
            <person name="Grigoriev I."/>
        </authorList>
    </citation>
    <scope>NUCLEOTIDE SEQUENCE</scope>
    <source>
        <strain evidence="7">CBS 473.64</strain>
    </source>
</reference>
<keyword evidence="6" id="KW-0503">Monooxygenase</keyword>
<dbReference type="InterPro" id="IPR002403">
    <property type="entry name" value="Cyt_P450_E_grp-IV"/>
</dbReference>
<dbReference type="EMBL" id="MU006783">
    <property type="protein sequence ID" value="KAF2641135.1"/>
    <property type="molecule type" value="Genomic_DNA"/>
</dbReference>